<feature type="compositionally biased region" description="Polar residues" evidence="1">
    <location>
        <begin position="91"/>
        <end position="111"/>
    </location>
</feature>
<evidence type="ECO:0000313" key="3">
    <source>
        <dbReference type="EMBL" id="SHK17703.1"/>
    </source>
</evidence>
<dbReference type="EMBL" id="AEMG01000006">
    <property type="protein sequence ID" value="EFW92611.1"/>
    <property type="molecule type" value="Genomic_DNA"/>
</dbReference>
<evidence type="ECO:0000313" key="4">
    <source>
        <dbReference type="Proteomes" id="UP000003751"/>
    </source>
</evidence>
<protein>
    <submittedName>
        <fullName evidence="2">Uncharacterized protein</fullName>
    </submittedName>
</protein>
<feature type="region of interest" description="Disordered" evidence="1">
    <location>
        <begin position="34"/>
        <end position="111"/>
    </location>
</feature>
<proteinExistence type="predicted"/>
<name>E7QRJ2_HALPU</name>
<evidence type="ECO:0000313" key="2">
    <source>
        <dbReference type="EMBL" id="EFW92611.1"/>
    </source>
</evidence>
<reference evidence="5" key="2">
    <citation type="submission" date="2016-11" db="EMBL/GenBank/DDBJ databases">
        <authorList>
            <person name="Varghese N."/>
            <person name="Submissions S."/>
        </authorList>
    </citation>
    <scope>NUCLEOTIDE SEQUENCE [LARGE SCALE GENOMIC DNA]</scope>
    <source>
        <strain evidence="5">DX253</strain>
    </source>
</reference>
<keyword evidence="5" id="KW-1185">Reference proteome</keyword>
<organism evidence="2 4">
    <name type="scientific">Haladaptatus paucihalophilus DX253</name>
    <dbReference type="NCBI Taxonomy" id="797209"/>
    <lineage>
        <taxon>Archaea</taxon>
        <taxon>Methanobacteriati</taxon>
        <taxon>Methanobacteriota</taxon>
        <taxon>Stenosarchaea group</taxon>
        <taxon>Halobacteria</taxon>
        <taxon>Halobacteriales</taxon>
        <taxon>Haladaptataceae</taxon>
        <taxon>Haladaptatus</taxon>
    </lineage>
</organism>
<accession>E7QRJ2</accession>
<dbReference type="PATRIC" id="fig|797209.4.peg.1408"/>
<dbReference type="EMBL" id="FRAN01000001">
    <property type="protein sequence ID" value="SHK17703.1"/>
    <property type="molecule type" value="Genomic_DNA"/>
</dbReference>
<evidence type="ECO:0000313" key="5">
    <source>
        <dbReference type="Proteomes" id="UP000184203"/>
    </source>
</evidence>
<reference evidence="2 4" key="1">
    <citation type="journal article" date="2014" name="ISME J.">
        <title>Trehalose/2-sulfotrehalose biosynthesis and glycine-betaine uptake are widely spread mechanisms for osmoadaptation in the Halobacteriales.</title>
        <authorList>
            <person name="Youssef N.H."/>
            <person name="Savage-Ashlock K.N."/>
            <person name="McCully A.L."/>
            <person name="Luedtke B."/>
            <person name="Shaw E.I."/>
            <person name="Hoff W.D."/>
            <person name="Elshahed M.S."/>
        </authorList>
    </citation>
    <scope>NUCLEOTIDE SEQUENCE [LARGE SCALE GENOMIC DNA]</scope>
    <source>
        <strain evidence="2 4">DX253</strain>
    </source>
</reference>
<dbReference type="AlphaFoldDB" id="E7QRJ2"/>
<dbReference type="STRING" id="797209.GCA_000376445_00094"/>
<reference evidence="3" key="3">
    <citation type="submission" date="2016-11" db="EMBL/GenBank/DDBJ databases">
        <authorList>
            <person name="Jaros S."/>
            <person name="Januszkiewicz K."/>
            <person name="Wedrychowicz H."/>
        </authorList>
    </citation>
    <scope>NUCLEOTIDE SEQUENCE [LARGE SCALE GENOMIC DNA]</scope>
    <source>
        <strain evidence="3">DX253</strain>
    </source>
</reference>
<gene>
    <name evidence="3" type="ORF">SAMN05444342_0846</name>
    <name evidence="2" type="ORF">ZOD2009_07074</name>
</gene>
<feature type="compositionally biased region" description="Polar residues" evidence="1">
    <location>
        <begin position="34"/>
        <end position="52"/>
    </location>
</feature>
<dbReference type="Proteomes" id="UP000184203">
    <property type="component" value="Unassembled WGS sequence"/>
</dbReference>
<dbReference type="Proteomes" id="UP000003751">
    <property type="component" value="Unassembled WGS sequence"/>
</dbReference>
<evidence type="ECO:0000256" key="1">
    <source>
        <dbReference type="SAM" id="MobiDB-lite"/>
    </source>
</evidence>
<dbReference type="RefSeq" id="WP_007978354.1">
    <property type="nucleotide sequence ID" value="NZ_AEMG01000006.1"/>
</dbReference>
<sequence length="111" mass="11683">MNTSGKRRRTLLALTVVVLALVCVTGVMAYRTAYQGTGNDHSPQATNPQQYQPPDGGRAVSESHEDEYGEHHEYDEDDEGEYGGGSGGGNTNAAGTCQSGCQSVVTTTRAS</sequence>